<proteinExistence type="predicted"/>
<dbReference type="AlphaFoldDB" id="A0A2M4C9Z5"/>
<protein>
    <submittedName>
        <fullName evidence="1">Putative secreted protein</fullName>
    </submittedName>
</protein>
<dbReference type="EMBL" id="GGFJ01013035">
    <property type="protein sequence ID" value="MBW62176.1"/>
    <property type="molecule type" value="Transcribed_RNA"/>
</dbReference>
<accession>A0A2M4C9Z5</accession>
<evidence type="ECO:0000313" key="1">
    <source>
        <dbReference type="EMBL" id="MBW62176.1"/>
    </source>
</evidence>
<dbReference type="PROSITE" id="PS51257">
    <property type="entry name" value="PROKAR_LIPOPROTEIN"/>
    <property type="match status" value="1"/>
</dbReference>
<organism evidence="1">
    <name type="scientific">Anopheles marajoara</name>
    <dbReference type="NCBI Taxonomy" id="58244"/>
    <lineage>
        <taxon>Eukaryota</taxon>
        <taxon>Metazoa</taxon>
        <taxon>Ecdysozoa</taxon>
        <taxon>Arthropoda</taxon>
        <taxon>Hexapoda</taxon>
        <taxon>Insecta</taxon>
        <taxon>Pterygota</taxon>
        <taxon>Neoptera</taxon>
        <taxon>Endopterygota</taxon>
        <taxon>Diptera</taxon>
        <taxon>Nematocera</taxon>
        <taxon>Culicoidea</taxon>
        <taxon>Culicidae</taxon>
        <taxon>Anophelinae</taxon>
        <taxon>Anopheles</taxon>
    </lineage>
</organism>
<name>A0A2M4C9Z5_9DIPT</name>
<sequence>MRPRLTATAAAVAVAGCGGHGMCDIIHAARSDFRGDERCVSAPLAAQLPLACVSLSVSGHASTQPMARKARCVTLKRETETLCWVWWV</sequence>
<reference evidence="1" key="1">
    <citation type="submission" date="2018-01" db="EMBL/GenBank/DDBJ databases">
        <title>An insight into the sialome of Amazonian anophelines.</title>
        <authorList>
            <person name="Ribeiro J.M."/>
            <person name="Scarpassa V."/>
            <person name="Calvo E."/>
        </authorList>
    </citation>
    <scope>NUCLEOTIDE SEQUENCE</scope>
    <source>
        <tissue evidence="1">Salivary glands</tissue>
    </source>
</reference>